<name>A0ABD5RE55_9EURY</name>
<dbReference type="Pfam" id="PF00582">
    <property type="entry name" value="Usp"/>
    <property type="match status" value="1"/>
</dbReference>
<dbReference type="RefSeq" id="WP_345777762.1">
    <property type="nucleotide sequence ID" value="NZ_JAJCVJ010000002.1"/>
</dbReference>
<dbReference type="PRINTS" id="PR01438">
    <property type="entry name" value="UNVRSLSTRESS"/>
</dbReference>
<reference evidence="3 4" key="1">
    <citation type="journal article" date="2019" name="Int. J. Syst. Evol. Microbiol.">
        <title>The Global Catalogue of Microorganisms (GCM) 10K type strain sequencing project: providing services to taxonomists for standard genome sequencing and annotation.</title>
        <authorList>
            <consortium name="The Broad Institute Genomics Platform"/>
            <consortium name="The Broad Institute Genome Sequencing Center for Infectious Disease"/>
            <person name="Wu L."/>
            <person name="Ma J."/>
        </authorList>
    </citation>
    <scope>NUCLEOTIDE SEQUENCE [LARGE SCALE GENOMIC DNA]</scope>
    <source>
        <strain evidence="3 4">CGMCC 1.12237</strain>
    </source>
</reference>
<evidence type="ECO:0000313" key="3">
    <source>
        <dbReference type="EMBL" id="MFC5368258.1"/>
    </source>
</evidence>
<comment type="caution">
    <text evidence="3">The sequence shown here is derived from an EMBL/GenBank/DDBJ whole genome shotgun (WGS) entry which is preliminary data.</text>
</comment>
<dbReference type="PANTHER" id="PTHR43010">
    <property type="entry name" value="UNIVERSAL STRESS PROTEIN SLR1230"/>
    <property type="match status" value="1"/>
</dbReference>
<sequence>MPTNILVPIDGSPESSRALAFAVEEWPEAAVTLLHVIDPVEAGYGATGGIPSGAEQWYENAKGQADELFDRVGDDFGREFDTETEVGRPASTIVDFAEEGRFDHVVMGSHGRKGVSRILLGSVAESVVRNSPVPVTVVRNVLAEGEHAGGDPATPATDDSAASDSATADDSADGES</sequence>
<feature type="region of interest" description="Disordered" evidence="1">
    <location>
        <begin position="144"/>
        <end position="176"/>
    </location>
</feature>
<feature type="compositionally biased region" description="Low complexity" evidence="1">
    <location>
        <begin position="151"/>
        <end position="169"/>
    </location>
</feature>
<dbReference type="PANTHER" id="PTHR43010:SF1">
    <property type="entry name" value="USPA DOMAIN-CONTAINING PROTEIN"/>
    <property type="match status" value="1"/>
</dbReference>
<protein>
    <submittedName>
        <fullName evidence="3">Universal stress protein</fullName>
    </submittedName>
</protein>
<organism evidence="3 4">
    <name type="scientific">Salinirubrum litoreum</name>
    <dbReference type="NCBI Taxonomy" id="1126234"/>
    <lineage>
        <taxon>Archaea</taxon>
        <taxon>Methanobacteriati</taxon>
        <taxon>Methanobacteriota</taxon>
        <taxon>Stenosarchaea group</taxon>
        <taxon>Halobacteria</taxon>
        <taxon>Halobacteriales</taxon>
        <taxon>Haloferacaceae</taxon>
        <taxon>Salinirubrum</taxon>
    </lineage>
</organism>
<evidence type="ECO:0000256" key="1">
    <source>
        <dbReference type="SAM" id="MobiDB-lite"/>
    </source>
</evidence>
<dbReference type="EMBL" id="JBHSKX010000002">
    <property type="protein sequence ID" value="MFC5368258.1"/>
    <property type="molecule type" value="Genomic_DNA"/>
</dbReference>
<gene>
    <name evidence="3" type="ORF">ACFPJ5_15110</name>
</gene>
<proteinExistence type="predicted"/>
<feature type="domain" description="UspA" evidence="2">
    <location>
        <begin position="3"/>
        <end position="139"/>
    </location>
</feature>
<accession>A0ABD5RE55</accession>
<dbReference type="AlphaFoldDB" id="A0ABD5RE55"/>
<evidence type="ECO:0000259" key="2">
    <source>
        <dbReference type="Pfam" id="PF00582"/>
    </source>
</evidence>
<keyword evidence="4" id="KW-1185">Reference proteome</keyword>
<dbReference type="InterPro" id="IPR006016">
    <property type="entry name" value="UspA"/>
</dbReference>
<dbReference type="Proteomes" id="UP001596201">
    <property type="component" value="Unassembled WGS sequence"/>
</dbReference>
<dbReference type="InterPro" id="IPR014729">
    <property type="entry name" value="Rossmann-like_a/b/a_fold"/>
</dbReference>
<dbReference type="Gene3D" id="3.40.50.620">
    <property type="entry name" value="HUPs"/>
    <property type="match status" value="1"/>
</dbReference>
<dbReference type="InterPro" id="IPR006015">
    <property type="entry name" value="Universal_stress_UspA"/>
</dbReference>
<dbReference type="InterPro" id="IPR051688">
    <property type="entry name" value="USP_A"/>
</dbReference>
<dbReference type="CDD" id="cd00293">
    <property type="entry name" value="USP-like"/>
    <property type="match status" value="1"/>
</dbReference>
<evidence type="ECO:0000313" key="4">
    <source>
        <dbReference type="Proteomes" id="UP001596201"/>
    </source>
</evidence>
<dbReference type="SUPFAM" id="SSF52402">
    <property type="entry name" value="Adenine nucleotide alpha hydrolases-like"/>
    <property type="match status" value="1"/>
</dbReference>